<reference evidence="1 2" key="1">
    <citation type="submission" date="2019-04" db="EMBL/GenBank/DDBJ databases">
        <title>High contiguity whole genome sequence and gene annotation resource for two Venturia nashicola isolates.</title>
        <authorList>
            <person name="Prokchorchik M."/>
            <person name="Won K."/>
            <person name="Lee Y."/>
            <person name="Choi E.D."/>
            <person name="Segonzac C."/>
            <person name="Sohn K.H."/>
        </authorList>
    </citation>
    <scope>NUCLEOTIDE SEQUENCE [LARGE SCALE GENOMIC DNA]</scope>
    <source>
        <strain evidence="1 2">PRI2</strain>
    </source>
</reference>
<comment type="caution">
    <text evidence="1">The sequence shown here is derived from an EMBL/GenBank/DDBJ whole genome shotgun (WGS) entry which is preliminary data.</text>
</comment>
<name>A0A4Z1NSX6_9PEZI</name>
<keyword evidence="2" id="KW-1185">Reference proteome</keyword>
<proteinExistence type="predicted"/>
<evidence type="ECO:0000313" key="1">
    <source>
        <dbReference type="EMBL" id="TID19142.1"/>
    </source>
</evidence>
<dbReference type="AlphaFoldDB" id="A0A4Z1NSX6"/>
<accession>A0A4Z1NSX6</accession>
<evidence type="ECO:0000313" key="2">
    <source>
        <dbReference type="Proteomes" id="UP000298493"/>
    </source>
</evidence>
<protein>
    <submittedName>
        <fullName evidence="1">Uncharacterized protein</fullName>
    </submittedName>
</protein>
<dbReference type="EMBL" id="SNSC02000013">
    <property type="protein sequence ID" value="TID19142.1"/>
    <property type="molecule type" value="Genomic_DNA"/>
</dbReference>
<gene>
    <name evidence="1" type="ORF">E6O75_ATG06263</name>
</gene>
<dbReference type="Proteomes" id="UP000298493">
    <property type="component" value="Unassembled WGS sequence"/>
</dbReference>
<organism evidence="1 2">
    <name type="scientific">Venturia nashicola</name>
    <dbReference type="NCBI Taxonomy" id="86259"/>
    <lineage>
        <taxon>Eukaryota</taxon>
        <taxon>Fungi</taxon>
        <taxon>Dikarya</taxon>
        <taxon>Ascomycota</taxon>
        <taxon>Pezizomycotina</taxon>
        <taxon>Dothideomycetes</taxon>
        <taxon>Pleosporomycetidae</taxon>
        <taxon>Venturiales</taxon>
        <taxon>Venturiaceae</taxon>
        <taxon>Venturia</taxon>
    </lineage>
</organism>
<sequence>MPRAWLSPISYAPYGTENVPLELRLSEMILMDIAVIGKAALVQPCPRDSIATVRAPVEIRLCKSSKLAILVSVIDILDYDSCHALLSDKYETLCSTNREVSVEN</sequence>